<evidence type="ECO:0000313" key="2">
    <source>
        <dbReference type="Proteomes" id="UP000542674"/>
    </source>
</evidence>
<sequence>MRATTLLDRRELVDVVRPVHPIASVYLGPDQGVPWSTRWPALVDRLRRAGASQATITDVEIAVPDAPDHAVAVFADGGHVPAVFSTPGRTGPDVAWFRAPAHVLPLVAYAQERPAHVLVIAGPDRARLRIVPGGLDADAVGVRMSCPTSDLAEACRTALAQSGARLLVVHGDLDTADRLRADLPGEATVRRVPGSRPVDVGDILRSTAWLWTARSLTDLAKPPHGGSVQGVARTIAALARGHVRELVVSPLERNAAAWFGGAPSQILPAEETTPTPWSRRRGDAVDVAVRAALLAGATVRVVGHRTPGAPAEGIGALCRFPLALVGA</sequence>
<dbReference type="Proteomes" id="UP000542674">
    <property type="component" value="Unassembled WGS sequence"/>
</dbReference>
<gene>
    <name evidence="1" type="ORF">F4559_003866</name>
</gene>
<keyword evidence="2" id="KW-1185">Reference proteome</keyword>
<protein>
    <submittedName>
        <fullName evidence="1">Uncharacterized protein</fullName>
    </submittedName>
</protein>
<evidence type="ECO:0000313" key="1">
    <source>
        <dbReference type="EMBL" id="MBB4966507.1"/>
    </source>
</evidence>
<accession>A0A7W7T5U2</accession>
<dbReference type="AlphaFoldDB" id="A0A7W7T5U2"/>
<comment type="caution">
    <text evidence="1">The sequence shown here is derived from an EMBL/GenBank/DDBJ whole genome shotgun (WGS) entry which is preliminary data.</text>
</comment>
<dbReference type="RefSeq" id="WP_184670540.1">
    <property type="nucleotide sequence ID" value="NZ_BAABAI010000024.1"/>
</dbReference>
<dbReference type="EMBL" id="JACHJS010000001">
    <property type="protein sequence ID" value="MBB4966507.1"/>
    <property type="molecule type" value="Genomic_DNA"/>
</dbReference>
<reference evidence="1 2" key="1">
    <citation type="submission" date="2020-08" db="EMBL/GenBank/DDBJ databases">
        <title>Sequencing the genomes of 1000 actinobacteria strains.</title>
        <authorList>
            <person name="Klenk H.-P."/>
        </authorList>
    </citation>
    <scope>NUCLEOTIDE SEQUENCE [LARGE SCALE GENOMIC DNA]</scope>
    <source>
        <strain evidence="1 2">DSM 45084</strain>
    </source>
</reference>
<organism evidence="1 2">
    <name type="scientific">Saccharothrix violaceirubra</name>
    <dbReference type="NCBI Taxonomy" id="413306"/>
    <lineage>
        <taxon>Bacteria</taxon>
        <taxon>Bacillati</taxon>
        <taxon>Actinomycetota</taxon>
        <taxon>Actinomycetes</taxon>
        <taxon>Pseudonocardiales</taxon>
        <taxon>Pseudonocardiaceae</taxon>
        <taxon>Saccharothrix</taxon>
    </lineage>
</organism>
<name>A0A7W7T5U2_9PSEU</name>
<proteinExistence type="predicted"/>